<reference evidence="2" key="2">
    <citation type="submission" date="2015-01" db="EMBL/GenBank/DDBJ databases">
        <title>Evolutionary Origins and Diversification of the Mycorrhizal Mutualists.</title>
        <authorList>
            <consortium name="DOE Joint Genome Institute"/>
            <consortium name="Mycorrhizal Genomics Consortium"/>
            <person name="Kohler A."/>
            <person name="Kuo A."/>
            <person name="Nagy L.G."/>
            <person name="Floudas D."/>
            <person name="Copeland A."/>
            <person name="Barry K.W."/>
            <person name="Cichocki N."/>
            <person name="Veneault-Fourrey C."/>
            <person name="LaButti K."/>
            <person name="Lindquist E.A."/>
            <person name="Lipzen A."/>
            <person name="Lundell T."/>
            <person name="Morin E."/>
            <person name="Murat C."/>
            <person name="Riley R."/>
            <person name="Ohm R."/>
            <person name="Sun H."/>
            <person name="Tunlid A."/>
            <person name="Henrissat B."/>
            <person name="Grigoriev I.V."/>
            <person name="Hibbett D.S."/>
            <person name="Martin F."/>
        </authorList>
    </citation>
    <scope>NUCLEOTIDE SEQUENCE [LARGE SCALE GENOMIC DNA]</scope>
    <source>
        <strain evidence="2">Foug A</strain>
    </source>
</reference>
<evidence type="ECO:0000313" key="2">
    <source>
        <dbReference type="Proteomes" id="UP000053989"/>
    </source>
</evidence>
<dbReference type="AlphaFoldDB" id="A0A0C2ZV30"/>
<protein>
    <submittedName>
        <fullName evidence="1">Uncharacterized protein</fullName>
    </submittedName>
</protein>
<keyword evidence="2" id="KW-1185">Reference proteome</keyword>
<reference evidence="1 2" key="1">
    <citation type="submission" date="2014-04" db="EMBL/GenBank/DDBJ databases">
        <authorList>
            <consortium name="DOE Joint Genome Institute"/>
            <person name="Kuo A."/>
            <person name="Kohler A."/>
            <person name="Nagy L.G."/>
            <person name="Floudas D."/>
            <person name="Copeland A."/>
            <person name="Barry K.W."/>
            <person name="Cichocki N."/>
            <person name="Veneault-Fourrey C."/>
            <person name="LaButti K."/>
            <person name="Lindquist E.A."/>
            <person name="Lipzen A."/>
            <person name="Lundell T."/>
            <person name="Morin E."/>
            <person name="Murat C."/>
            <person name="Sun H."/>
            <person name="Tunlid A."/>
            <person name="Henrissat B."/>
            <person name="Grigoriev I.V."/>
            <person name="Hibbett D.S."/>
            <person name="Martin F."/>
            <person name="Nordberg H.P."/>
            <person name="Cantor M.N."/>
            <person name="Hua S.X."/>
        </authorList>
    </citation>
    <scope>NUCLEOTIDE SEQUENCE [LARGE SCALE GENOMIC DNA]</scope>
    <source>
        <strain evidence="1 2">Foug A</strain>
    </source>
</reference>
<name>A0A0C2ZV30_9AGAM</name>
<dbReference type="Proteomes" id="UP000053989">
    <property type="component" value="Unassembled WGS sequence"/>
</dbReference>
<dbReference type="InParanoid" id="A0A0C2ZV30"/>
<evidence type="ECO:0000313" key="1">
    <source>
        <dbReference type="EMBL" id="KIM56367.1"/>
    </source>
</evidence>
<organism evidence="1 2">
    <name type="scientific">Scleroderma citrinum Foug A</name>
    <dbReference type="NCBI Taxonomy" id="1036808"/>
    <lineage>
        <taxon>Eukaryota</taxon>
        <taxon>Fungi</taxon>
        <taxon>Dikarya</taxon>
        <taxon>Basidiomycota</taxon>
        <taxon>Agaricomycotina</taxon>
        <taxon>Agaricomycetes</taxon>
        <taxon>Agaricomycetidae</taxon>
        <taxon>Boletales</taxon>
        <taxon>Sclerodermatineae</taxon>
        <taxon>Sclerodermataceae</taxon>
        <taxon>Scleroderma</taxon>
    </lineage>
</organism>
<accession>A0A0C2ZV30</accession>
<dbReference type="HOGENOM" id="CLU_1876666_0_0_1"/>
<gene>
    <name evidence="1" type="ORF">SCLCIDRAFT_1220406</name>
</gene>
<proteinExistence type="predicted"/>
<sequence length="126" mass="13974">MACNLPTGRYTIKTKNVPVGLDGNRVVVGAKPICFQIQRYAVGTVCTYVITPDGGTKHVDFIKTNWLIELGSVLQHWAISHLYGDRYTIMPSEFGHGWSDPGAGVDPRQLYLGPDHPLEEFIITKC</sequence>
<dbReference type="EMBL" id="KN822118">
    <property type="protein sequence ID" value="KIM56367.1"/>
    <property type="molecule type" value="Genomic_DNA"/>
</dbReference>